<reference evidence="3" key="1">
    <citation type="journal article" date="2023" name="Int. J. Syst. Evol. Microbiol.">
        <title>Mesoterricola silvestris gen. nov., sp. nov., Mesoterricola sediminis sp. nov., Geothrix oryzae sp. nov., Geothrix edaphica sp. nov., Geothrix rubra sp. nov., and Geothrix limicola sp. nov., six novel members of Acidobacteriota isolated from soils.</title>
        <authorList>
            <person name="Itoh H."/>
            <person name="Sugisawa Y."/>
            <person name="Mise K."/>
            <person name="Xu Z."/>
            <person name="Kuniyasu M."/>
            <person name="Ushijima N."/>
            <person name="Kawano K."/>
            <person name="Kobayashi E."/>
            <person name="Shiratori Y."/>
            <person name="Masuda Y."/>
            <person name="Senoo K."/>
        </authorList>
    </citation>
    <scope>NUCLEOTIDE SEQUENCE [LARGE SCALE GENOMIC DNA]</scope>
    <source>
        <strain evidence="3">W79</strain>
    </source>
</reference>
<gene>
    <name evidence="2" type="ORF">METEAL_01300</name>
</gene>
<keyword evidence="3" id="KW-1185">Reference proteome</keyword>
<dbReference type="AlphaFoldDB" id="A0AA48K7C8"/>
<evidence type="ECO:0000313" key="2">
    <source>
        <dbReference type="EMBL" id="BDU70956.1"/>
    </source>
</evidence>
<dbReference type="EMBL" id="AP027080">
    <property type="protein sequence ID" value="BDU70956.1"/>
    <property type="molecule type" value="Genomic_DNA"/>
</dbReference>
<evidence type="ECO:0000313" key="3">
    <source>
        <dbReference type="Proteomes" id="UP001238179"/>
    </source>
</evidence>
<feature type="domain" description="DUF4412" evidence="1">
    <location>
        <begin position="131"/>
        <end position="248"/>
    </location>
</feature>
<sequence>MRGYFGVQTFQENLMRLRLVLALAATLVCGALAAADLTITFNSVAKGMMGAGGTSTEIHYYSSEFNMVRNEKDRRDTLVDFKNGISYTIDHKKKTISKMSFDDALAALESLNAAQPEGMGQMFGAMFGDPNDFKVDKVGPETVAGRSCTAWNIRVGKLAMSLSADPTLKQPIPDTTYMKMVQARAAQFAKAGPMGASFKRLYEEMAKIKGIPLKTHMTGMMGMDVATEATKIEQGPVPAATFTLPAGYKIEDAGKKMREEMMKKK</sequence>
<dbReference type="Proteomes" id="UP001238179">
    <property type="component" value="Chromosome"/>
</dbReference>
<organism evidence="2 3">
    <name type="scientific">Mesoterricola silvestris</name>
    <dbReference type="NCBI Taxonomy" id="2927979"/>
    <lineage>
        <taxon>Bacteria</taxon>
        <taxon>Pseudomonadati</taxon>
        <taxon>Acidobacteriota</taxon>
        <taxon>Holophagae</taxon>
        <taxon>Holophagales</taxon>
        <taxon>Holophagaceae</taxon>
        <taxon>Mesoterricola</taxon>
    </lineage>
</organism>
<proteinExistence type="predicted"/>
<name>A0AA48K7C8_9BACT</name>
<dbReference type="KEGG" id="msil:METEAL_01300"/>
<dbReference type="Pfam" id="PF14371">
    <property type="entry name" value="DUF4412"/>
    <property type="match status" value="1"/>
</dbReference>
<protein>
    <recommendedName>
        <fullName evidence="1">DUF4412 domain-containing protein</fullName>
    </recommendedName>
</protein>
<accession>A0AA48K7C8</accession>
<dbReference type="InterPro" id="IPR025524">
    <property type="entry name" value="DUF4412"/>
</dbReference>
<evidence type="ECO:0000259" key="1">
    <source>
        <dbReference type="Pfam" id="PF14371"/>
    </source>
</evidence>